<keyword evidence="4" id="KW-1185">Reference proteome</keyword>
<organism evidence="3 4">
    <name type="scientific">Candidatus Frankia alpina</name>
    <dbReference type="NCBI Taxonomy" id="2699483"/>
    <lineage>
        <taxon>Bacteria</taxon>
        <taxon>Bacillati</taxon>
        <taxon>Actinomycetota</taxon>
        <taxon>Actinomycetes</taxon>
        <taxon>Frankiales</taxon>
        <taxon>Frankiaceae</taxon>
        <taxon>Frankia</taxon>
    </lineage>
</organism>
<reference evidence="3 4" key="1">
    <citation type="submission" date="2019-04" db="EMBL/GenBank/DDBJ databases">
        <title>Draft genome sequences for three unisolated Alnus-infective Frankia Sp+ strains, AgTrS, AiOr and AvVan, the first sequenced Frankia strains able to sporulate in-planta.</title>
        <authorList>
            <person name="Bethencourt L."/>
            <person name="Vautrin F."/>
            <person name="Taib N."/>
            <person name="Dubost A."/>
            <person name="Castro-Garcia L."/>
            <person name="Imbaud O."/>
            <person name="Abrouk D."/>
            <person name="Fournier P."/>
            <person name="Briolay J."/>
            <person name="Nguyen A."/>
            <person name="Normand P."/>
            <person name="Fernandez M.P."/>
            <person name="Brochier-Armanet C."/>
            <person name="Herrera-Belaroussi A."/>
        </authorList>
    </citation>
    <scope>NUCLEOTIDE SEQUENCE [LARGE SCALE GENOMIC DNA]</scope>
    <source>
        <strain evidence="3 4">AvVan</strain>
    </source>
</reference>
<evidence type="ECO:0000256" key="2">
    <source>
        <dbReference type="SAM" id="Phobius"/>
    </source>
</evidence>
<dbReference type="AlphaFoldDB" id="A0A4S5ES32"/>
<name>A0A4S5ES32_9ACTN</name>
<comment type="caution">
    <text evidence="3">The sequence shown here is derived from an EMBL/GenBank/DDBJ whole genome shotgun (WGS) entry which is preliminary data.</text>
</comment>
<keyword evidence="2" id="KW-0812">Transmembrane</keyword>
<accession>A0A4S5ES32</accession>
<gene>
    <name evidence="3" type="ORF">E7Y31_08870</name>
</gene>
<proteinExistence type="predicted"/>
<protein>
    <submittedName>
        <fullName evidence="3">Uncharacterized protein</fullName>
    </submittedName>
</protein>
<keyword evidence="2" id="KW-1133">Transmembrane helix</keyword>
<sequence>MSAPGLRLGKTAEILLGRRPPGGSGPVSGARCTDGQRRAGSTPPPPHRTTGPADPAPPPGNPASLSRTGSCRRSVALSVLGTVISLMRFLLAHWGAAPGEVR</sequence>
<dbReference type="EMBL" id="SSXH01000161">
    <property type="protein sequence ID" value="THJ74870.1"/>
    <property type="molecule type" value="Genomic_DNA"/>
</dbReference>
<keyword evidence="2" id="KW-0472">Membrane</keyword>
<evidence type="ECO:0000313" key="3">
    <source>
        <dbReference type="EMBL" id="THJ74870.1"/>
    </source>
</evidence>
<evidence type="ECO:0000256" key="1">
    <source>
        <dbReference type="SAM" id="MobiDB-lite"/>
    </source>
</evidence>
<feature type="transmembrane region" description="Helical" evidence="2">
    <location>
        <begin position="75"/>
        <end position="96"/>
    </location>
</feature>
<evidence type="ECO:0000313" key="4">
    <source>
        <dbReference type="Proteomes" id="UP000305282"/>
    </source>
</evidence>
<dbReference type="Proteomes" id="UP000305282">
    <property type="component" value="Unassembled WGS sequence"/>
</dbReference>
<feature type="region of interest" description="Disordered" evidence="1">
    <location>
        <begin position="1"/>
        <end position="69"/>
    </location>
</feature>